<protein>
    <submittedName>
        <fullName evidence="2">Uncharacterized protein</fullName>
    </submittedName>
</protein>
<proteinExistence type="predicted"/>
<sequence>MVLMEQRALPASPRHTPPSPALAIHETPLEEHAAEAASIAGGEDQDRELSIRGLAAHQLRREDGN</sequence>
<evidence type="ECO:0000313" key="2">
    <source>
        <dbReference type="EnsemblPlants" id="OPUNC06G16910.1"/>
    </source>
</evidence>
<feature type="region of interest" description="Disordered" evidence="1">
    <location>
        <begin position="1"/>
        <end position="23"/>
    </location>
</feature>
<dbReference type="Proteomes" id="UP000026962">
    <property type="component" value="Chromosome 6"/>
</dbReference>
<dbReference type="HOGENOM" id="CLU_2853710_0_0_1"/>
<reference evidence="2" key="2">
    <citation type="submission" date="2018-05" db="EMBL/GenBank/DDBJ databases">
        <title>OpunRS2 (Oryza punctata Reference Sequence Version 2).</title>
        <authorList>
            <person name="Zhang J."/>
            <person name="Kudrna D."/>
            <person name="Lee S."/>
            <person name="Talag J."/>
            <person name="Welchert J."/>
            <person name="Wing R.A."/>
        </authorList>
    </citation>
    <scope>NUCLEOTIDE SEQUENCE [LARGE SCALE GENOMIC DNA]</scope>
</reference>
<keyword evidence="3" id="KW-1185">Reference proteome</keyword>
<evidence type="ECO:0000313" key="3">
    <source>
        <dbReference type="Proteomes" id="UP000026962"/>
    </source>
</evidence>
<name>A0A0E0LCQ1_ORYPU</name>
<accession>A0A0E0LCQ1</accession>
<reference evidence="2" key="1">
    <citation type="submission" date="2015-04" db="UniProtKB">
        <authorList>
            <consortium name="EnsemblPlants"/>
        </authorList>
    </citation>
    <scope>IDENTIFICATION</scope>
</reference>
<evidence type="ECO:0000256" key="1">
    <source>
        <dbReference type="SAM" id="MobiDB-lite"/>
    </source>
</evidence>
<dbReference type="Gramene" id="OPUNC06G16910.1">
    <property type="protein sequence ID" value="OPUNC06G16910.1"/>
    <property type="gene ID" value="OPUNC06G16910"/>
</dbReference>
<dbReference type="EnsemblPlants" id="OPUNC06G16910.1">
    <property type="protein sequence ID" value="OPUNC06G16910.1"/>
    <property type="gene ID" value="OPUNC06G16910"/>
</dbReference>
<dbReference type="AlphaFoldDB" id="A0A0E0LCQ1"/>
<organism evidence="2">
    <name type="scientific">Oryza punctata</name>
    <name type="common">Red rice</name>
    <dbReference type="NCBI Taxonomy" id="4537"/>
    <lineage>
        <taxon>Eukaryota</taxon>
        <taxon>Viridiplantae</taxon>
        <taxon>Streptophyta</taxon>
        <taxon>Embryophyta</taxon>
        <taxon>Tracheophyta</taxon>
        <taxon>Spermatophyta</taxon>
        <taxon>Magnoliopsida</taxon>
        <taxon>Liliopsida</taxon>
        <taxon>Poales</taxon>
        <taxon>Poaceae</taxon>
        <taxon>BOP clade</taxon>
        <taxon>Oryzoideae</taxon>
        <taxon>Oryzeae</taxon>
        <taxon>Oryzinae</taxon>
        <taxon>Oryza</taxon>
    </lineage>
</organism>